<gene>
    <name evidence="11" type="ORF">LELG_04201</name>
</gene>
<dbReference type="PANTHER" id="PTHR10619">
    <property type="entry name" value="F-ACTIN-CAPPING PROTEIN SUBUNIT BETA"/>
    <property type="match status" value="1"/>
</dbReference>
<dbReference type="Pfam" id="PF01115">
    <property type="entry name" value="F_actin_cap_B"/>
    <property type="match status" value="1"/>
</dbReference>
<evidence type="ECO:0000313" key="12">
    <source>
        <dbReference type="Proteomes" id="UP000001996"/>
    </source>
</evidence>
<dbReference type="KEGG" id="lel:PVL30_003926"/>
<dbReference type="eggNOG" id="KOG3174">
    <property type="taxonomic scope" value="Eukaryota"/>
</dbReference>
<dbReference type="GO" id="GO:1904600">
    <property type="term" value="P:mating projection actin fusion focus assembly"/>
    <property type="evidence" value="ECO:0007669"/>
    <property type="project" value="EnsemblFungi"/>
</dbReference>
<comment type="subcellular location">
    <subcellularLocation>
        <location evidence="1 9">Cytoplasm</location>
        <location evidence="1 9">Cytoskeleton</location>
    </subcellularLocation>
</comment>
<evidence type="ECO:0000313" key="11">
    <source>
        <dbReference type="EMBL" id="EDK46022.1"/>
    </source>
</evidence>
<proteinExistence type="inferred from homology"/>
<dbReference type="GO" id="GO:0005634">
    <property type="term" value="C:nucleus"/>
    <property type="evidence" value="ECO:0007669"/>
    <property type="project" value="EnsemblFungi"/>
</dbReference>
<dbReference type="GO" id="GO:0051015">
    <property type="term" value="F:actin filament binding"/>
    <property type="evidence" value="ECO:0007669"/>
    <property type="project" value="EnsemblFungi"/>
</dbReference>
<dbReference type="GeneID" id="5231688"/>
<accession>A5E3L4</accession>
<comment type="subunit">
    <text evidence="9">Heterodimer of an alpha and a beta subunit.</text>
</comment>
<dbReference type="FunCoup" id="A5E3L4">
    <property type="interactions" value="854"/>
</dbReference>
<dbReference type="OrthoDB" id="9979678at2759"/>
<dbReference type="InterPro" id="IPR042276">
    <property type="entry name" value="CapZ_alpha/beta_2"/>
</dbReference>
<keyword evidence="5 9" id="KW-0963">Cytoplasm</keyword>
<dbReference type="SUPFAM" id="SSF90096">
    <property type="entry name" value="Subunits of heterodimeric actin filament capping protein Capz"/>
    <property type="match status" value="1"/>
</dbReference>
<dbReference type="GO" id="GO:0031097">
    <property type="term" value="C:medial cortex"/>
    <property type="evidence" value="ECO:0007669"/>
    <property type="project" value="EnsemblFungi"/>
</dbReference>
<keyword evidence="12" id="KW-1185">Reference proteome</keyword>
<name>A5E3L4_LODEL</name>
<comment type="function">
    <text evidence="8 9">F-actin-capping proteins bind in a Ca(2+)-independent manner to the fast growing ends of actin filaments (barbed end) thereby blocking the exchange of subunits at these ends. Unlike other capping proteins (such as gelsolin and severin), these proteins do not sever actin filaments.</text>
</comment>
<evidence type="ECO:0000256" key="3">
    <source>
        <dbReference type="ARBA" id="ARBA00021859"/>
    </source>
</evidence>
<dbReference type="InParanoid" id="A5E3L4"/>
<keyword evidence="7 9" id="KW-0206">Cytoskeleton</keyword>
<dbReference type="Proteomes" id="UP000001996">
    <property type="component" value="Unassembled WGS sequence"/>
</dbReference>
<dbReference type="GO" id="GO:0030479">
    <property type="term" value="C:actin cortical patch"/>
    <property type="evidence" value="ECO:0007669"/>
    <property type="project" value="EnsemblFungi"/>
</dbReference>
<evidence type="ECO:0000256" key="8">
    <source>
        <dbReference type="ARBA" id="ARBA00025389"/>
    </source>
</evidence>
<sequence>MSIDKVDASLELLRRLDPRSVSTNLNSICTILAANSNSEDDEGESAELIEELLSAVDVPLKVAHCTESGKDYLCCDYNRDGDSYRSPWSNQYFPEPEEDDSESPPPYPSKILRQLEMKANDAFDIYRDLYYEGAGISSVYFWDTAYDDDDEEEDEKQGNNAGRDQGLEDGFAGVVLFKKETSDGSGKWDSIHVLEVIPESLRRVNYKLTTSVILDLKNSNQNIASKSGKNGKGLSLSGSITRQLEQSQVIDLDSGVNLETNHLINIGTLVEKAEYNIRNALQEVYFDKLKDIMLKDLRSLDGASEREIKGSQSDIIKGLQSL</sequence>
<dbReference type="EMBL" id="CH981529">
    <property type="protein sequence ID" value="EDK46022.1"/>
    <property type="molecule type" value="Genomic_DNA"/>
</dbReference>
<dbReference type="AlphaFoldDB" id="A5E3L4"/>
<dbReference type="InterPro" id="IPR019771">
    <property type="entry name" value="F-actin_capping_bsu_CS"/>
</dbReference>
<dbReference type="GO" id="GO:0099079">
    <property type="term" value="C:actin body"/>
    <property type="evidence" value="ECO:0007669"/>
    <property type="project" value="EnsemblFungi"/>
</dbReference>
<reference evidence="11 12" key="1">
    <citation type="journal article" date="2009" name="Nature">
        <title>Evolution of pathogenicity and sexual reproduction in eight Candida genomes.</title>
        <authorList>
            <person name="Butler G."/>
            <person name="Rasmussen M.D."/>
            <person name="Lin M.F."/>
            <person name="Santos M.A."/>
            <person name="Sakthikumar S."/>
            <person name="Munro C.A."/>
            <person name="Rheinbay E."/>
            <person name="Grabherr M."/>
            <person name="Forche A."/>
            <person name="Reedy J.L."/>
            <person name="Agrafioti I."/>
            <person name="Arnaud M.B."/>
            <person name="Bates S."/>
            <person name="Brown A.J."/>
            <person name="Brunke S."/>
            <person name="Costanzo M.C."/>
            <person name="Fitzpatrick D.A."/>
            <person name="de Groot P.W."/>
            <person name="Harris D."/>
            <person name="Hoyer L.L."/>
            <person name="Hube B."/>
            <person name="Klis F.M."/>
            <person name="Kodira C."/>
            <person name="Lennard N."/>
            <person name="Logue M.E."/>
            <person name="Martin R."/>
            <person name="Neiman A.M."/>
            <person name="Nikolaou E."/>
            <person name="Quail M.A."/>
            <person name="Quinn J."/>
            <person name="Santos M.C."/>
            <person name="Schmitzberger F.F."/>
            <person name="Sherlock G."/>
            <person name="Shah P."/>
            <person name="Silverstein K.A."/>
            <person name="Skrzypek M.S."/>
            <person name="Soll D."/>
            <person name="Staggs R."/>
            <person name="Stansfield I."/>
            <person name="Stumpf M.P."/>
            <person name="Sudbery P.E."/>
            <person name="Srikantha T."/>
            <person name="Zeng Q."/>
            <person name="Berman J."/>
            <person name="Berriman M."/>
            <person name="Heitman J."/>
            <person name="Gow N.A."/>
            <person name="Lorenz M.C."/>
            <person name="Birren B.W."/>
            <person name="Kellis M."/>
            <person name="Cuomo C.A."/>
        </authorList>
    </citation>
    <scope>NUCLEOTIDE SEQUENCE [LARGE SCALE GENOMIC DNA]</scope>
    <source>
        <strain evidence="12">ATCC 11503 / BCRC 21390 / CBS 2605 / JCM 1781 / NBRC 1676 / NRRL YB-4239</strain>
    </source>
</reference>
<evidence type="ECO:0000256" key="10">
    <source>
        <dbReference type="SAM" id="MobiDB-lite"/>
    </source>
</evidence>
<dbReference type="GO" id="GO:0000131">
    <property type="term" value="C:incipient cellular bud site"/>
    <property type="evidence" value="ECO:0007669"/>
    <property type="project" value="EnsemblFungi"/>
</dbReference>
<dbReference type="STRING" id="379508.A5E3L4"/>
<evidence type="ECO:0000256" key="1">
    <source>
        <dbReference type="ARBA" id="ARBA00004245"/>
    </source>
</evidence>
<evidence type="ECO:0000256" key="7">
    <source>
        <dbReference type="ARBA" id="ARBA00023212"/>
    </source>
</evidence>
<evidence type="ECO:0000256" key="2">
    <source>
        <dbReference type="ARBA" id="ARBA00006039"/>
    </source>
</evidence>
<dbReference type="InterPro" id="IPR001698">
    <property type="entry name" value="CAPZB"/>
</dbReference>
<dbReference type="GO" id="GO:0044396">
    <property type="term" value="P:actin cortical patch organization"/>
    <property type="evidence" value="ECO:0007669"/>
    <property type="project" value="EnsemblFungi"/>
</dbReference>
<dbReference type="InterPro" id="IPR037282">
    <property type="entry name" value="CapZ_alpha/beta"/>
</dbReference>
<dbReference type="GO" id="GO:0051016">
    <property type="term" value="P:barbed-end actin filament capping"/>
    <property type="evidence" value="ECO:0007669"/>
    <property type="project" value="UniProtKB-UniRule"/>
</dbReference>
<organism evidence="11 12">
    <name type="scientific">Lodderomyces elongisporus (strain ATCC 11503 / CBS 2605 / JCM 1781 / NBRC 1676 / NRRL YB-4239)</name>
    <name type="common">Yeast</name>
    <name type="synonym">Saccharomyces elongisporus</name>
    <dbReference type="NCBI Taxonomy" id="379508"/>
    <lineage>
        <taxon>Eukaryota</taxon>
        <taxon>Fungi</taxon>
        <taxon>Dikarya</taxon>
        <taxon>Ascomycota</taxon>
        <taxon>Saccharomycotina</taxon>
        <taxon>Pichiomycetes</taxon>
        <taxon>Debaryomycetaceae</taxon>
        <taxon>Candida/Lodderomyces clade</taxon>
        <taxon>Lodderomyces</taxon>
    </lineage>
</organism>
<evidence type="ECO:0000256" key="5">
    <source>
        <dbReference type="ARBA" id="ARBA00022490"/>
    </source>
</evidence>
<dbReference type="GO" id="GO:1902404">
    <property type="term" value="P:mitotic actomyosin contractile ring contraction"/>
    <property type="evidence" value="ECO:0007669"/>
    <property type="project" value="EnsemblFungi"/>
</dbReference>
<dbReference type="GO" id="GO:0008290">
    <property type="term" value="C:F-actin capping protein complex"/>
    <property type="evidence" value="ECO:0007669"/>
    <property type="project" value="UniProtKB-UniRule"/>
</dbReference>
<dbReference type="GO" id="GO:0005934">
    <property type="term" value="C:cellular bud tip"/>
    <property type="evidence" value="ECO:0007669"/>
    <property type="project" value="EnsemblFungi"/>
</dbReference>
<dbReference type="GO" id="GO:0043332">
    <property type="term" value="C:mating projection tip"/>
    <property type="evidence" value="ECO:0007669"/>
    <property type="project" value="EnsemblFungi"/>
</dbReference>
<evidence type="ECO:0000256" key="6">
    <source>
        <dbReference type="ARBA" id="ARBA00023203"/>
    </source>
</evidence>
<dbReference type="VEuPathDB" id="FungiDB:LELG_04201"/>
<evidence type="ECO:0000256" key="4">
    <source>
        <dbReference type="ARBA" id="ARBA00022467"/>
    </source>
</evidence>
<keyword evidence="6 9" id="KW-0009">Actin-binding</keyword>
<dbReference type="OMA" id="WSNKYYP"/>
<dbReference type="GO" id="GO:0000142">
    <property type="term" value="C:cellular bud neck contractile ring"/>
    <property type="evidence" value="ECO:0007669"/>
    <property type="project" value="EnsemblFungi"/>
</dbReference>
<evidence type="ECO:0000256" key="9">
    <source>
        <dbReference type="RuleBase" id="RU365078"/>
    </source>
</evidence>
<feature type="region of interest" description="Disordered" evidence="10">
    <location>
        <begin position="88"/>
        <end position="109"/>
    </location>
</feature>
<dbReference type="Gene3D" id="3.90.1150.210">
    <property type="entry name" value="F-actin capping protein, beta subunit"/>
    <property type="match status" value="1"/>
</dbReference>
<dbReference type="GO" id="GO:0030447">
    <property type="term" value="P:filamentous growth"/>
    <property type="evidence" value="ECO:0007669"/>
    <property type="project" value="EnsemblFungi"/>
</dbReference>
<dbReference type="InterPro" id="IPR043175">
    <property type="entry name" value="CAPZB_N"/>
</dbReference>
<dbReference type="PROSITE" id="PS00231">
    <property type="entry name" value="F_ACTIN_CAPPING_BETA"/>
    <property type="match status" value="1"/>
</dbReference>
<dbReference type="GO" id="GO:1903475">
    <property type="term" value="P:mitotic actomyosin contractile ring assembly"/>
    <property type="evidence" value="ECO:0007669"/>
    <property type="project" value="EnsemblFungi"/>
</dbReference>
<dbReference type="PANTHER" id="PTHR10619:SF0">
    <property type="entry name" value="F-ACTIN-CAPPING PROTEIN SUBUNIT BETA ISOFORMS 1 AND 2"/>
    <property type="match status" value="1"/>
</dbReference>
<dbReference type="HOGENOM" id="CLU_045864_1_0_1"/>
<comment type="similarity">
    <text evidence="2 9">Belongs to the F-actin-capping protein beta subunit family.</text>
</comment>
<keyword evidence="4 9" id="KW-0117">Actin capping</keyword>
<dbReference type="Gene3D" id="1.20.58.570">
    <property type="match status" value="1"/>
</dbReference>
<protein>
    <recommendedName>
        <fullName evidence="3 9">F-actin-capping protein subunit beta</fullName>
    </recommendedName>
</protein>